<comment type="caution">
    <text evidence="1">The sequence shown here is derived from an EMBL/GenBank/DDBJ whole genome shotgun (WGS) entry which is preliminary data.</text>
</comment>
<sequence length="69" mass="7612">MNKQVIKDLLEQIIDSASLAELLEAASEVCHEKADHLETNWQSYVEADRWSNAAEAISRIASSEAVPVS</sequence>
<reference evidence="2" key="1">
    <citation type="journal article" date="2019" name="Int. J. Syst. Evol. Microbiol.">
        <title>The Global Catalogue of Microorganisms (GCM) 10K type strain sequencing project: providing services to taxonomists for standard genome sequencing and annotation.</title>
        <authorList>
            <consortium name="The Broad Institute Genomics Platform"/>
            <consortium name="The Broad Institute Genome Sequencing Center for Infectious Disease"/>
            <person name="Wu L."/>
            <person name="Ma J."/>
        </authorList>
    </citation>
    <scope>NUCLEOTIDE SEQUENCE [LARGE SCALE GENOMIC DNA]</scope>
    <source>
        <strain evidence="2">CGMCC 1.12990</strain>
    </source>
</reference>
<evidence type="ECO:0000313" key="1">
    <source>
        <dbReference type="EMBL" id="GGG61054.1"/>
    </source>
</evidence>
<organism evidence="1 2">
    <name type="scientific">Hymenobacter glacieicola</name>
    <dbReference type="NCBI Taxonomy" id="1562124"/>
    <lineage>
        <taxon>Bacteria</taxon>
        <taxon>Pseudomonadati</taxon>
        <taxon>Bacteroidota</taxon>
        <taxon>Cytophagia</taxon>
        <taxon>Cytophagales</taxon>
        <taxon>Hymenobacteraceae</taxon>
        <taxon>Hymenobacter</taxon>
    </lineage>
</organism>
<dbReference type="Proteomes" id="UP000601361">
    <property type="component" value="Unassembled WGS sequence"/>
</dbReference>
<dbReference type="EMBL" id="BMGS01000016">
    <property type="protein sequence ID" value="GGG61054.1"/>
    <property type="molecule type" value="Genomic_DNA"/>
</dbReference>
<gene>
    <name evidence="1" type="ORF">GCM10011378_41330</name>
</gene>
<proteinExistence type="predicted"/>
<evidence type="ECO:0000313" key="2">
    <source>
        <dbReference type="Proteomes" id="UP000601361"/>
    </source>
</evidence>
<name>A0ABQ1X5K9_9BACT</name>
<dbReference type="RefSeq" id="WP_188559760.1">
    <property type="nucleotide sequence ID" value="NZ_BMGS01000016.1"/>
</dbReference>
<keyword evidence="2" id="KW-1185">Reference proteome</keyword>
<accession>A0ABQ1X5K9</accession>
<protein>
    <submittedName>
        <fullName evidence="1">Uncharacterized protein</fullName>
    </submittedName>
</protein>